<feature type="signal peptide" evidence="2">
    <location>
        <begin position="1"/>
        <end position="23"/>
    </location>
</feature>
<name>A0ABT2SIG8_9FIRM</name>
<comment type="caution">
    <text evidence="3">The sequence shown here is derived from an EMBL/GenBank/DDBJ whole genome shotgun (WGS) entry which is preliminary data.</text>
</comment>
<evidence type="ECO:0000313" key="3">
    <source>
        <dbReference type="EMBL" id="MCU6724292.1"/>
    </source>
</evidence>
<evidence type="ECO:0000313" key="4">
    <source>
        <dbReference type="Proteomes" id="UP001652338"/>
    </source>
</evidence>
<keyword evidence="4" id="KW-1185">Reference proteome</keyword>
<protein>
    <submittedName>
        <fullName evidence="3">Uncharacterized protein</fullName>
    </submittedName>
</protein>
<feature type="compositionally biased region" description="Basic and acidic residues" evidence="1">
    <location>
        <begin position="34"/>
        <end position="43"/>
    </location>
</feature>
<dbReference type="Proteomes" id="UP001652338">
    <property type="component" value="Unassembled WGS sequence"/>
</dbReference>
<feature type="region of interest" description="Disordered" evidence="1">
    <location>
        <begin position="25"/>
        <end position="57"/>
    </location>
</feature>
<accession>A0ABT2SIG8</accession>
<feature type="chain" id="PRO_5045799480" evidence="2">
    <location>
        <begin position="24"/>
        <end position="57"/>
    </location>
</feature>
<evidence type="ECO:0000256" key="2">
    <source>
        <dbReference type="SAM" id="SignalP"/>
    </source>
</evidence>
<evidence type="ECO:0000256" key="1">
    <source>
        <dbReference type="SAM" id="MobiDB-lite"/>
    </source>
</evidence>
<gene>
    <name evidence="3" type="ORF">OCV47_02785</name>
</gene>
<sequence>MRNKYAALALGMALTITAMPVMAASTTNTATTERSAKSDDASTHLRNRMGKHLDRDR</sequence>
<dbReference type="RefSeq" id="WP_262653590.1">
    <property type="nucleotide sequence ID" value="NZ_JAOQKE010000002.1"/>
</dbReference>
<dbReference type="EMBL" id="JAOQKE010000002">
    <property type="protein sequence ID" value="MCU6724292.1"/>
    <property type="molecule type" value="Genomic_DNA"/>
</dbReference>
<proteinExistence type="predicted"/>
<reference evidence="3 4" key="1">
    <citation type="journal article" date="2021" name="ISME Commun">
        <title>Automated analysis of genomic sequences facilitates high-throughput and comprehensive description of bacteria.</title>
        <authorList>
            <person name="Hitch T.C.A."/>
        </authorList>
    </citation>
    <scope>NUCLEOTIDE SEQUENCE [LARGE SCALE GENOMIC DNA]</scope>
    <source>
        <strain evidence="3 4">Sanger_29</strain>
    </source>
</reference>
<keyword evidence="2" id="KW-0732">Signal</keyword>
<organism evidence="3 4">
    <name type="scientific">Muricoprocola aceti</name>
    <dbReference type="NCBI Taxonomy" id="2981772"/>
    <lineage>
        <taxon>Bacteria</taxon>
        <taxon>Bacillati</taxon>
        <taxon>Bacillota</taxon>
        <taxon>Clostridia</taxon>
        <taxon>Lachnospirales</taxon>
        <taxon>Lachnospiraceae</taxon>
        <taxon>Muricoprocola</taxon>
    </lineage>
</organism>